<name>A0A3M6EUZ2_9PSED</name>
<comment type="caution">
    <text evidence="1">The sequence shown here is derived from an EMBL/GenBank/DDBJ whole genome shotgun (WGS) entry which is preliminary data.</text>
</comment>
<proteinExistence type="predicted"/>
<evidence type="ECO:0000313" key="2">
    <source>
        <dbReference type="Proteomes" id="UP000269872"/>
    </source>
</evidence>
<evidence type="ECO:0000313" key="1">
    <source>
        <dbReference type="EMBL" id="RMV72161.1"/>
    </source>
</evidence>
<sequence length="66" mass="7441">MKKFTMGAYGVELTQDQRHAVDAVLDNYNISNNPEESFRCPKDQLCSMVDEILIALECVKEPMGGF</sequence>
<reference evidence="1 2" key="1">
    <citation type="submission" date="2018-08" db="EMBL/GenBank/DDBJ databases">
        <title>Recombination of ecologically and evolutionarily significant loci maintains genetic cohesion in the Pseudomonas syringae species complex.</title>
        <authorList>
            <person name="Dillon M."/>
            <person name="Thakur S."/>
            <person name="Almeida R.N.D."/>
            <person name="Weir B.S."/>
            <person name="Guttman D.S."/>
        </authorList>
    </citation>
    <scope>NUCLEOTIDE SEQUENCE [LARGE SCALE GENOMIC DNA]</scope>
    <source>
        <strain evidence="1 2">ICMP 7496</strain>
    </source>
</reference>
<organism evidence="1 2">
    <name type="scientific">Pseudomonas caricapapayae</name>
    <dbReference type="NCBI Taxonomy" id="46678"/>
    <lineage>
        <taxon>Bacteria</taxon>
        <taxon>Pseudomonadati</taxon>
        <taxon>Pseudomonadota</taxon>
        <taxon>Gammaproteobacteria</taxon>
        <taxon>Pseudomonadales</taxon>
        <taxon>Pseudomonadaceae</taxon>
        <taxon>Pseudomonas</taxon>
    </lineage>
</organism>
<protein>
    <submittedName>
        <fullName evidence="1">Uncharacterized protein</fullName>
    </submittedName>
</protein>
<dbReference type="RefSeq" id="WP_122340966.1">
    <property type="nucleotide sequence ID" value="NZ_RBUY01000158.1"/>
</dbReference>
<dbReference type="EMBL" id="RBUY01000158">
    <property type="protein sequence ID" value="RMV72161.1"/>
    <property type="molecule type" value="Genomic_DNA"/>
</dbReference>
<accession>A0A3M6EUZ2</accession>
<dbReference type="AlphaFoldDB" id="A0A3M6EUZ2"/>
<gene>
    <name evidence="1" type="ORF">ALP05_03990</name>
</gene>
<dbReference type="Proteomes" id="UP000269872">
    <property type="component" value="Unassembled WGS sequence"/>
</dbReference>